<feature type="compositionally biased region" description="Low complexity" evidence="1">
    <location>
        <begin position="79"/>
        <end position="108"/>
    </location>
</feature>
<name>A0A4Z2FLR5_9TELE</name>
<feature type="region of interest" description="Disordered" evidence="1">
    <location>
        <begin position="79"/>
        <end position="122"/>
    </location>
</feature>
<protein>
    <submittedName>
        <fullName evidence="2">Uncharacterized protein</fullName>
    </submittedName>
</protein>
<accession>A0A4Z2FLR5</accession>
<keyword evidence="3" id="KW-1185">Reference proteome</keyword>
<dbReference type="EMBL" id="SRLO01001077">
    <property type="protein sequence ID" value="TNN41855.1"/>
    <property type="molecule type" value="Genomic_DNA"/>
</dbReference>
<gene>
    <name evidence="2" type="ORF">EYF80_047990</name>
</gene>
<dbReference type="AlphaFoldDB" id="A0A4Z2FLR5"/>
<reference evidence="2 3" key="1">
    <citation type="submission" date="2019-03" db="EMBL/GenBank/DDBJ databases">
        <title>First draft genome of Liparis tanakae, snailfish: a comprehensive survey of snailfish specific genes.</title>
        <authorList>
            <person name="Kim W."/>
            <person name="Song I."/>
            <person name="Jeong J.-H."/>
            <person name="Kim D."/>
            <person name="Kim S."/>
            <person name="Ryu S."/>
            <person name="Song J.Y."/>
            <person name="Lee S.K."/>
        </authorList>
    </citation>
    <scope>NUCLEOTIDE SEQUENCE [LARGE SCALE GENOMIC DNA]</scope>
    <source>
        <tissue evidence="2">Muscle</tissue>
    </source>
</reference>
<evidence type="ECO:0000313" key="2">
    <source>
        <dbReference type="EMBL" id="TNN41855.1"/>
    </source>
</evidence>
<comment type="caution">
    <text evidence="2">The sequence shown here is derived from an EMBL/GenBank/DDBJ whole genome shotgun (WGS) entry which is preliminary data.</text>
</comment>
<organism evidence="2 3">
    <name type="scientific">Liparis tanakae</name>
    <name type="common">Tanaka's snailfish</name>
    <dbReference type="NCBI Taxonomy" id="230148"/>
    <lineage>
        <taxon>Eukaryota</taxon>
        <taxon>Metazoa</taxon>
        <taxon>Chordata</taxon>
        <taxon>Craniata</taxon>
        <taxon>Vertebrata</taxon>
        <taxon>Euteleostomi</taxon>
        <taxon>Actinopterygii</taxon>
        <taxon>Neopterygii</taxon>
        <taxon>Teleostei</taxon>
        <taxon>Neoteleostei</taxon>
        <taxon>Acanthomorphata</taxon>
        <taxon>Eupercaria</taxon>
        <taxon>Perciformes</taxon>
        <taxon>Cottioidei</taxon>
        <taxon>Cottales</taxon>
        <taxon>Liparidae</taxon>
        <taxon>Liparis</taxon>
    </lineage>
</organism>
<proteinExistence type="predicted"/>
<evidence type="ECO:0000313" key="3">
    <source>
        <dbReference type="Proteomes" id="UP000314294"/>
    </source>
</evidence>
<sequence length="122" mass="13265">MDPCRPVRRLVSGLVSGNKADAMWNRRRSPTHSNMPIAFQRRVKRPEQPASWQTSSRPVMRRWATTSARGPSRLWLDASAAPADSSQSAAAAGALAARRSADRATLSSPYHELRGSANEGPA</sequence>
<evidence type="ECO:0000256" key="1">
    <source>
        <dbReference type="SAM" id="MobiDB-lite"/>
    </source>
</evidence>
<dbReference type="Proteomes" id="UP000314294">
    <property type="component" value="Unassembled WGS sequence"/>
</dbReference>